<dbReference type="SMART" id="SM00411">
    <property type="entry name" value="BHL"/>
    <property type="match status" value="1"/>
</dbReference>
<comment type="similarity">
    <text evidence="1 4">Belongs to the bacterial histone-like protein family.</text>
</comment>
<gene>
    <name evidence="5" type="ORF">H4075_17610</name>
</gene>
<dbReference type="RefSeq" id="WP_182802135.1">
    <property type="nucleotide sequence ID" value="NZ_CP060007.1"/>
</dbReference>
<dbReference type="GO" id="GO:0003677">
    <property type="term" value="F:DNA binding"/>
    <property type="evidence" value="ECO:0007669"/>
    <property type="project" value="UniProtKB-KW"/>
</dbReference>
<dbReference type="Pfam" id="PF00216">
    <property type="entry name" value="Bac_DNA_binding"/>
    <property type="match status" value="1"/>
</dbReference>
<dbReference type="Gene3D" id="4.10.520.10">
    <property type="entry name" value="IHF-like DNA-binding proteins"/>
    <property type="match status" value="1"/>
</dbReference>
<dbReference type="PANTHER" id="PTHR33175:SF3">
    <property type="entry name" value="DNA-BINDING PROTEIN HU-BETA"/>
    <property type="match status" value="1"/>
</dbReference>
<name>A0A7G5XEH0_9BACT</name>
<evidence type="ECO:0000313" key="5">
    <source>
        <dbReference type="EMBL" id="QNA43873.1"/>
    </source>
</evidence>
<evidence type="ECO:0000256" key="3">
    <source>
        <dbReference type="ARBA" id="ARBA00023125"/>
    </source>
</evidence>
<organism evidence="5 6">
    <name type="scientific">Lacibacter sediminis</name>
    <dbReference type="NCBI Taxonomy" id="2760713"/>
    <lineage>
        <taxon>Bacteria</taxon>
        <taxon>Pseudomonadati</taxon>
        <taxon>Bacteroidota</taxon>
        <taxon>Chitinophagia</taxon>
        <taxon>Chitinophagales</taxon>
        <taxon>Chitinophagaceae</taxon>
        <taxon>Lacibacter</taxon>
    </lineage>
</organism>
<dbReference type="AlphaFoldDB" id="A0A7G5XEH0"/>
<dbReference type="Proteomes" id="UP000515344">
    <property type="component" value="Chromosome"/>
</dbReference>
<reference evidence="6" key="1">
    <citation type="submission" date="2020-08" db="EMBL/GenBank/DDBJ databases">
        <title>Lacibacter sp. S13-6-6 genome sequencing.</title>
        <authorList>
            <person name="Jin L."/>
        </authorList>
    </citation>
    <scope>NUCLEOTIDE SEQUENCE [LARGE SCALE GENOMIC DNA]</scope>
    <source>
        <strain evidence="6">S13-6-6</strain>
    </source>
</reference>
<dbReference type="InterPro" id="IPR000119">
    <property type="entry name" value="Hist_DNA-bd"/>
</dbReference>
<proteinExistence type="inferred from homology"/>
<dbReference type="CDD" id="cd13836">
    <property type="entry name" value="IHF_B"/>
    <property type="match status" value="1"/>
</dbReference>
<accession>A0A7G5XEH0</accession>
<evidence type="ECO:0000313" key="6">
    <source>
        <dbReference type="Proteomes" id="UP000515344"/>
    </source>
</evidence>
<sequence>MRKADLVNQISEKTGIPKVDVLVTLETMFKEVKDSLSAGQNIYIRGFGSFITKKRAAKIGRNIKRNTAVHIPEHYIPAFKPAKEFVQEVKTSYKGGAPNDDAGDDDES</sequence>
<dbReference type="GO" id="GO:0030527">
    <property type="term" value="F:structural constituent of chromatin"/>
    <property type="evidence" value="ECO:0007669"/>
    <property type="project" value="InterPro"/>
</dbReference>
<keyword evidence="6" id="KW-1185">Reference proteome</keyword>
<dbReference type="PANTHER" id="PTHR33175">
    <property type="entry name" value="DNA-BINDING PROTEIN HU"/>
    <property type="match status" value="1"/>
</dbReference>
<dbReference type="PRINTS" id="PR01727">
    <property type="entry name" value="DNABINDINGHU"/>
</dbReference>
<evidence type="ECO:0000256" key="4">
    <source>
        <dbReference type="RuleBase" id="RU003939"/>
    </source>
</evidence>
<keyword evidence="3" id="KW-0238">DNA-binding</keyword>
<dbReference type="InterPro" id="IPR010992">
    <property type="entry name" value="IHF-like_DNA-bd_dom_sf"/>
</dbReference>
<evidence type="ECO:0000256" key="1">
    <source>
        <dbReference type="ARBA" id="ARBA00010529"/>
    </source>
</evidence>
<keyword evidence="2" id="KW-0226">DNA condensation</keyword>
<dbReference type="GO" id="GO:0030261">
    <property type="term" value="P:chromosome condensation"/>
    <property type="evidence" value="ECO:0007669"/>
    <property type="project" value="UniProtKB-KW"/>
</dbReference>
<dbReference type="KEGG" id="lacs:H4075_17610"/>
<dbReference type="SUPFAM" id="SSF47729">
    <property type="entry name" value="IHF-like DNA-binding proteins"/>
    <property type="match status" value="1"/>
</dbReference>
<dbReference type="EMBL" id="CP060007">
    <property type="protein sequence ID" value="QNA43873.1"/>
    <property type="molecule type" value="Genomic_DNA"/>
</dbReference>
<protein>
    <submittedName>
        <fullName evidence="5">Integration host factor subunit beta</fullName>
    </submittedName>
</protein>
<evidence type="ECO:0000256" key="2">
    <source>
        <dbReference type="ARBA" id="ARBA00023067"/>
    </source>
</evidence>
<dbReference type="GO" id="GO:0005829">
    <property type="term" value="C:cytosol"/>
    <property type="evidence" value="ECO:0007669"/>
    <property type="project" value="TreeGrafter"/>
</dbReference>